<name>A0AAJ0B914_9PEZI</name>
<feature type="transmembrane region" description="Helical" evidence="1">
    <location>
        <begin position="220"/>
        <end position="241"/>
    </location>
</feature>
<dbReference type="PANTHER" id="PTHR32251">
    <property type="entry name" value="3-OXO-5-ALPHA-STEROID 4-DEHYDROGENASE"/>
    <property type="match status" value="1"/>
</dbReference>
<feature type="transmembrane region" description="Helical" evidence="1">
    <location>
        <begin position="130"/>
        <end position="153"/>
    </location>
</feature>
<accession>A0AAJ0B914</accession>
<protein>
    <recommendedName>
        <fullName evidence="4">Steroid 5-alpha reductase C-terminal domain-containing protein</fullName>
    </recommendedName>
</protein>
<feature type="transmembrane region" description="Helical" evidence="1">
    <location>
        <begin position="90"/>
        <end position="109"/>
    </location>
</feature>
<reference evidence="2" key="1">
    <citation type="submission" date="2023-06" db="EMBL/GenBank/DDBJ databases">
        <title>Genome-scale phylogeny and comparative genomics of the fungal order Sordariales.</title>
        <authorList>
            <consortium name="Lawrence Berkeley National Laboratory"/>
            <person name="Hensen N."/>
            <person name="Bonometti L."/>
            <person name="Westerberg I."/>
            <person name="Brannstrom I.O."/>
            <person name="Guillou S."/>
            <person name="Cros-Aarteil S."/>
            <person name="Calhoun S."/>
            <person name="Haridas S."/>
            <person name="Kuo A."/>
            <person name="Mondo S."/>
            <person name="Pangilinan J."/>
            <person name="Riley R."/>
            <person name="Labutti K."/>
            <person name="Andreopoulos B."/>
            <person name="Lipzen A."/>
            <person name="Chen C."/>
            <person name="Yanf M."/>
            <person name="Daum C."/>
            <person name="Ng V."/>
            <person name="Clum A."/>
            <person name="Steindorff A."/>
            <person name="Ohm R."/>
            <person name="Martin F."/>
            <person name="Silar P."/>
            <person name="Natvig D."/>
            <person name="Lalanne C."/>
            <person name="Gautier V."/>
            <person name="Ament-Velasquez S.L."/>
            <person name="Kruys A."/>
            <person name="Hutchinson M.I."/>
            <person name="Powell A.J."/>
            <person name="Barry K."/>
            <person name="Miller A.N."/>
            <person name="Grigoriev I.V."/>
            <person name="Debuchy R."/>
            <person name="Gladieux P."/>
            <person name="Thoren M.H."/>
            <person name="Johannesson H."/>
        </authorList>
    </citation>
    <scope>NUCLEOTIDE SEQUENCE</scope>
    <source>
        <strain evidence="2">PSN4</strain>
    </source>
</reference>
<dbReference type="InterPro" id="IPR010721">
    <property type="entry name" value="UstE-like"/>
</dbReference>
<comment type="caution">
    <text evidence="2">The sequence shown here is derived from an EMBL/GenBank/DDBJ whole genome shotgun (WGS) entry which is preliminary data.</text>
</comment>
<feature type="transmembrane region" description="Helical" evidence="1">
    <location>
        <begin position="261"/>
        <end position="279"/>
    </location>
</feature>
<feature type="transmembrane region" description="Helical" evidence="1">
    <location>
        <begin position="54"/>
        <end position="70"/>
    </location>
</feature>
<feature type="transmembrane region" description="Helical" evidence="1">
    <location>
        <begin position="173"/>
        <end position="191"/>
    </location>
</feature>
<dbReference type="AlphaFoldDB" id="A0AAJ0B914"/>
<keyword evidence="1" id="KW-0812">Transmembrane</keyword>
<feature type="transmembrane region" description="Helical" evidence="1">
    <location>
        <begin position="22"/>
        <end position="42"/>
    </location>
</feature>
<evidence type="ECO:0000313" key="3">
    <source>
        <dbReference type="Proteomes" id="UP001239445"/>
    </source>
</evidence>
<proteinExistence type="predicted"/>
<sequence>MPLLHALLSATDFPSSAFLSNLAPAALAAFSVQTLFGINGVLRHSEFLYDFSGGWTFLVTLTASFLVPAIRRDASAHVSDVIDAANWRQLFMTGAVLVYAVRLSSYLFIRILKRGHDSRFHATKHKPRRFFIFWMVQAVWVVLCCMPVIAINTVHPAAFKAGLGVPTLLRSDVIGVGLFVFGFAVEMVADYQKAVWHDQRQKKLHDEQFMTRGIWGRSRYPNYFGDITLWIGMAILASGVLRQGPIQANLGWYGLPGQLKAVLLPAAAPAFVAWALLRVTGVPLSEAKYDKLYGERKDYQQWRQSTPLLIPKLF</sequence>
<dbReference type="Pfam" id="PF06966">
    <property type="entry name" value="DUF1295"/>
    <property type="match status" value="1"/>
</dbReference>
<evidence type="ECO:0000256" key="1">
    <source>
        <dbReference type="SAM" id="Phobius"/>
    </source>
</evidence>
<keyword evidence="3" id="KW-1185">Reference proteome</keyword>
<keyword evidence="1" id="KW-0472">Membrane</keyword>
<evidence type="ECO:0000313" key="2">
    <source>
        <dbReference type="EMBL" id="KAK1753923.1"/>
    </source>
</evidence>
<dbReference type="PROSITE" id="PS50244">
    <property type="entry name" value="S5A_REDUCTASE"/>
    <property type="match status" value="1"/>
</dbReference>
<dbReference type="PANTHER" id="PTHR32251:SF17">
    <property type="entry name" value="STEROID 5-ALPHA REDUCTASE C-TERMINAL DOMAIN-CONTAINING PROTEIN"/>
    <property type="match status" value="1"/>
</dbReference>
<dbReference type="Proteomes" id="UP001239445">
    <property type="component" value="Unassembled WGS sequence"/>
</dbReference>
<evidence type="ECO:0008006" key="4">
    <source>
        <dbReference type="Google" id="ProtNLM"/>
    </source>
</evidence>
<keyword evidence="1" id="KW-1133">Transmembrane helix</keyword>
<dbReference type="EMBL" id="MU839836">
    <property type="protein sequence ID" value="KAK1753923.1"/>
    <property type="molecule type" value="Genomic_DNA"/>
</dbReference>
<gene>
    <name evidence="2" type="ORF">QBC47DRAFT_385208</name>
</gene>
<dbReference type="Gene3D" id="1.20.120.1630">
    <property type="match status" value="1"/>
</dbReference>
<dbReference type="GO" id="GO:0016020">
    <property type="term" value="C:membrane"/>
    <property type="evidence" value="ECO:0007669"/>
    <property type="project" value="TreeGrafter"/>
</dbReference>
<organism evidence="2 3">
    <name type="scientific">Echria macrotheca</name>
    <dbReference type="NCBI Taxonomy" id="438768"/>
    <lineage>
        <taxon>Eukaryota</taxon>
        <taxon>Fungi</taxon>
        <taxon>Dikarya</taxon>
        <taxon>Ascomycota</taxon>
        <taxon>Pezizomycotina</taxon>
        <taxon>Sordariomycetes</taxon>
        <taxon>Sordariomycetidae</taxon>
        <taxon>Sordariales</taxon>
        <taxon>Schizotheciaceae</taxon>
        <taxon>Echria</taxon>
    </lineage>
</organism>